<dbReference type="NCBIfam" id="TIGR02801">
    <property type="entry name" value="tolR"/>
    <property type="match status" value="1"/>
</dbReference>
<evidence type="ECO:0000256" key="9">
    <source>
        <dbReference type="ARBA" id="ARBA00023306"/>
    </source>
</evidence>
<dbReference type="InterPro" id="IPR014168">
    <property type="entry name" value="Tol-Pal_TolR"/>
</dbReference>
<evidence type="ECO:0000256" key="10">
    <source>
        <dbReference type="HAMAP-Rule" id="MF_02203"/>
    </source>
</evidence>
<dbReference type="PANTHER" id="PTHR30558">
    <property type="entry name" value="EXBD MEMBRANE COMPONENT OF PMF-DRIVEN MACROMOLECULE IMPORT SYSTEM"/>
    <property type="match status" value="1"/>
</dbReference>
<evidence type="ECO:0000256" key="3">
    <source>
        <dbReference type="ARBA" id="ARBA00022475"/>
    </source>
</evidence>
<comment type="caution">
    <text evidence="11">The sequence shown here is derived from an EMBL/GenBank/DDBJ whole genome shotgun (WGS) entry which is preliminary data.</text>
</comment>
<comment type="function">
    <text evidence="10">Part of the Tol-Pal system, which plays a role in outer membrane invagination during cell division and is important for maintaining outer membrane integrity.</text>
</comment>
<evidence type="ECO:0000256" key="4">
    <source>
        <dbReference type="ARBA" id="ARBA00022519"/>
    </source>
</evidence>
<proteinExistence type="inferred from homology"/>
<evidence type="ECO:0000256" key="8">
    <source>
        <dbReference type="ARBA" id="ARBA00023136"/>
    </source>
</evidence>
<dbReference type="GO" id="GO:0015031">
    <property type="term" value="P:protein transport"/>
    <property type="evidence" value="ECO:0007669"/>
    <property type="project" value="InterPro"/>
</dbReference>
<keyword evidence="12" id="KW-1185">Reference proteome</keyword>
<evidence type="ECO:0000256" key="7">
    <source>
        <dbReference type="ARBA" id="ARBA00022989"/>
    </source>
</evidence>
<evidence type="ECO:0000256" key="1">
    <source>
        <dbReference type="ARBA" id="ARBA00004162"/>
    </source>
</evidence>
<keyword evidence="6 10" id="KW-0812">Transmembrane</keyword>
<evidence type="ECO:0000256" key="5">
    <source>
        <dbReference type="ARBA" id="ARBA00022618"/>
    </source>
</evidence>
<name>A0A4R6UQY7_9GAMM</name>
<evidence type="ECO:0000313" key="12">
    <source>
        <dbReference type="Proteomes" id="UP000295375"/>
    </source>
</evidence>
<dbReference type="InterPro" id="IPR003400">
    <property type="entry name" value="ExbD"/>
</dbReference>
<accession>A0A4R6UQY7</accession>
<keyword evidence="5 10" id="KW-0132">Cell division</keyword>
<keyword evidence="8 10" id="KW-0472">Membrane</keyword>
<organism evidence="11 12">
    <name type="scientific">Permianibacter aggregans</name>
    <dbReference type="NCBI Taxonomy" id="1510150"/>
    <lineage>
        <taxon>Bacteria</taxon>
        <taxon>Pseudomonadati</taxon>
        <taxon>Pseudomonadota</taxon>
        <taxon>Gammaproteobacteria</taxon>
        <taxon>Pseudomonadales</taxon>
        <taxon>Pseudomonadaceae</taxon>
        <taxon>Permianibacter</taxon>
    </lineage>
</organism>
<dbReference type="EMBL" id="SNYM01000008">
    <property type="protein sequence ID" value="TDQ48149.1"/>
    <property type="molecule type" value="Genomic_DNA"/>
</dbReference>
<dbReference type="RefSeq" id="WP_133590663.1">
    <property type="nucleotide sequence ID" value="NZ_CP037953.1"/>
</dbReference>
<gene>
    <name evidence="10" type="primary">tolR</name>
    <name evidence="11" type="ORF">EV696_108129</name>
</gene>
<dbReference type="Pfam" id="PF02472">
    <property type="entry name" value="ExbD"/>
    <property type="match status" value="1"/>
</dbReference>
<dbReference type="Gene3D" id="3.30.420.270">
    <property type="match status" value="1"/>
</dbReference>
<dbReference type="PANTHER" id="PTHR30558:SF7">
    <property type="entry name" value="TOL-PAL SYSTEM PROTEIN TOLR"/>
    <property type="match status" value="1"/>
</dbReference>
<dbReference type="HAMAP" id="MF_02203">
    <property type="entry name" value="TolR"/>
    <property type="match status" value="1"/>
</dbReference>
<sequence>MAKPRRRQMAEINVVPYIDVMLVLLVIFMITAPLITQGVSVDLPEAESEPVSSEQEIAVINIDRSGNLFFTVGADTTGPLEFEELLTMVRAQKEVKPHIRFALGGDRYTEYGNVVKVFVALKKGGIENVALMTDDSALGNGKRK</sequence>
<dbReference type="GO" id="GO:0005886">
    <property type="term" value="C:plasma membrane"/>
    <property type="evidence" value="ECO:0007669"/>
    <property type="project" value="UniProtKB-SubCell"/>
</dbReference>
<feature type="transmembrane region" description="Helical" evidence="10">
    <location>
        <begin position="12"/>
        <end position="35"/>
    </location>
</feature>
<dbReference type="Proteomes" id="UP000295375">
    <property type="component" value="Unassembled WGS sequence"/>
</dbReference>
<keyword evidence="7 10" id="KW-1133">Transmembrane helix</keyword>
<evidence type="ECO:0000256" key="6">
    <source>
        <dbReference type="ARBA" id="ARBA00022692"/>
    </source>
</evidence>
<comment type="subunit">
    <text evidence="10">The Tol-Pal system is composed of five core proteins: the inner membrane proteins TolA, TolQ and TolR, the periplasmic protein TolB and the outer membrane protein Pal. They form a network linking the inner and outer membranes and the peptidoglycan layer.</text>
</comment>
<comment type="similarity">
    <text evidence="2 10">Belongs to the ExbD/TolR family.</text>
</comment>
<dbReference type="GO" id="GO:0022857">
    <property type="term" value="F:transmembrane transporter activity"/>
    <property type="evidence" value="ECO:0007669"/>
    <property type="project" value="InterPro"/>
</dbReference>
<protein>
    <recommendedName>
        <fullName evidence="10">Tol-Pal system protein TolR</fullName>
    </recommendedName>
</protein>
<evidence type="ECO:0000256" key="2">
    <source>
        <dbReference type="ARBA" id="ARBA00005811"/>
    </source>
</evidence>
<evidence type="ECO:0000313" key="11">
    <source>
        <dbReference type="EMBL" id="TDQ48149.1"/>
    </source>
</evidence>
<keyword evidence="4 10" id="KW-0997">Cell inner membrane</keyword>
<dbReference type="OrthoDB" id="9798629at2"/>
<keyword evidence="9 10" id="KW-0131">Cell cycle</keyword>
<dbReference type="AlphaFoldDB" id="A0A4R6UQY7"/>
<reference evidence="11 12" key="1">
    <citation type="submission" date="2019-03" db="EMBL/GenBank/DDBJ databases">
        <title>Genomic Encyclopedia of Type Strains, Phase IV (KMG-IV): sequencing the most valuable type-strain genomes for metagenomic binning, comparative biology and taxonomic classification.</title>
        <authorList>
            <person name="Goeker M."/>
        </authorList>
    </citation>
    <scope>NUCLEOTIDE SEQUENCE [LARGE SCALE GENOMIC DNA]</scope>
    <source>
        <strain evidence="11 12">DSM 103792</strain>
    </source>
</reference>
<comment type="subcellular location">
    <subcellularLocation>
        <location evidence="10">Cell inner membrane</location>
        <topology evidence="10">Single-pass membrane protein</topology>
    </subcellularLocation>
    <subcellularLocation>
        <location evidence="1">Cell membrane</location>
        <topology evidence="1">Single-pass membrane protein</topology>
    </subcellularLocation>
</comment>
<keyword evidence="3 10" id="KW-1003">Cell membrane</keyword>
<dbReference type="GO" id="GO:0051301">
    <property type="term" value="P:cell division"/>
    <property type="evidence" value="ECO:0007669"/>
    <property type="project" value="UniProtKB-UniRule"/>
</dbReference>